<sequence length="57" mass="6098">MMSPRPAGSRPVRAPNSRELTDVPIAGVAAKICLQVRRFICGNAACAVRTFVEQIDG</sequence>
<evidence type="ECO:0000313" key="2">
    <source>
        <dbReference type="Proteomes" id="UP000239209"/>
    </source>
</evidence>
<name>A0A2T0RKH9_9ACTN</name>
<keyword evidence="2" id="KW-1185">Reference proteome</keyword>
<gene>
    <name evidence="1" type="ORF">CLV70_119116</name>
</gene>
<evidence type="ECO:0000313" key="1">
    <source>
        <dbReference type="EMBL" id="PRY21694.1"/>
    </source>
</evidence>
<comment type="caution">
    <text evidence="1">The sequence shown here is derived from an EMBL/GenBank/DDBJ whole genome shotgun (WGS) entry which is preliminary data.</text>
</comment>
<dbReference type="EMBL" id="PVZG01000019">
    <property type="protein sequence ID" value="PRY21694.1"/>
    <property type="molecule type" value="Genomic_DNA"/>
</dbReference>
<dbReference type="Proteomes" id="UP000239209">
    <property type="component" value="Unassembled WGS sequence"/>
</dbReference>
<accession>A0A2T0RKH9</accession>
<protein>
    <submittedName>
        <fullName evidence="1">Uncharacterized protein</fullName>
    </submittedName>
</protein>
<reference evidence="1 2" key="1">
    <citation type="submission" date="2018-03" db="EMBL/GenBank/DDBJ databases">
        <title>Genomic Encyclopedia of Archaeal and Bacterial Type Strains, Phase II (KMG-II): from individual species to whole genera.</title>
        <authorList>
            <person name="Goeker M."/>
        </authorList>
    </citation>
    <scope>NUCLEOTIDE SEQUENCE [LARGE SCALE GENOMIC DNA]</scope>
    <source>
        <strain evidence="1 2">DSM 45348</strain>
    </source>
</reference>
<proteinExistence type="predicted"/>
<dbReference type="AlphaFoldDB" id="A0A2T0RKH9"/>
<organism evidence="1 2">
    <name type="scientific">Pseudosporangium ferrugineum</name>
    <dbReference type="NCBI Taxonomy" id="439699"/>
    <lineage>
        <taxon>Bacteria</taxon>
        <taxon>Bacillati</taxon>
        <taxon>Actinomycetota</taxon>
        <taxon>Actinomycetes</taxon>
        <taxon>Micromonosporales</taxon>
        <taxon>Micromonosporaceae</taxon>
        <taxon>Pseudosporangium</taxon>
    </lineage>
</organism>